<evidence type="ECO:0000256" key="8">
    <source>
        <dbReference type="SAM" id="MobiDB-lite"/>
    </source>
</evidence>
<dbReference type="SMART" id="SM00355">
    <property type="entry name" value="ZnF_C2H2"/>
    <property type="match status" value="2"/>
</dbReference>
<dbReference type="InterPro" id="IPR050331">
    <property type="entry name" value="Zinc_finger"/>
</dbReference>
<dbReference type="SUPFAM" id="SSF57667">
    <property type="entry name" value="beta-beta-alpha zinc fingers"/>
    <property type="match status" value="1"/>
</dbReference>
<evidence type="ECO:0000256" key="2">
    <source>
        <dbReference type="ARBA" id="ARBA00022723"/>
    </source>
</evidence>
<keyword evidence="5" id="KW-0862">Zinc</keyword>
<keyword evidence="2" id="KW-0479">Metal-binding</keyword>
<evidence type="ECO:0000256" key="5">
    <source>
        <dbReference type="ARBA" id="ARBA00022833"/>
    </source>
</evidence>
<reference evidence="10" key="1">
    <citation type="journal article" date="2020" name="Stud. Mycol.">
        <title>101 Dothideomycetes genomes: a test case for predicting lifestyles and emergence of pathogens.</title>
        <authorList>
            <person name="Haridas S."/>
            <person name="Albert R."/>
            <person name="Binder M."/>
            <person name="Bloem J."/>
            <person name="Labutti K."/>
            <person name="Salamov A."/>
            <person name="Andreopoulos B."/>
            <person name="Baker S."/>
            <person name="Barry K."/>
            <person name="Bills G."/>
            <person name="Bluhm B."/>
            <person name="Cannon C."/>
            <person name="Castanera R."/>
            <person name="Culley D."/>
            <person name="Daum C."/>
            <person name="Ezra D."/>
            <person name="Gonzalez J."/>
            <person name="Henrissat B."/>
            <person name="Kuo A."/>
            <person name="Liang C."/>
            <person name="Lipzen A."/>
            <person name="Lutzoni F."/>
            <person name="Magnuson J."/>
            <person name="Mondo S."/>
            <person name="Nolan M."/>
            <person name="Ohm R."/>
            <person name="Pangilinan J."/>
            <person name="Park H.-J."/>
            <person name="Ramirez L."/>
            <person name="Alfaro M."/>
            <person name="Sun H."/>
            <person name="Tritt A."/>
            <person name="Yoshinaga Y."/>
            <person name="Zwiers L.-H."/>
            <person name="Turgeon B."/>
            <person name="Goodwin S."/>
            <person name="Spatafora J."/>
            <person name="Crous P."/>
            <person name="Grigoriev I."/>
        </authorList>
    </citation>
    <scope>NUCLEOTIDE SEQUENCE</scope>
    <source>
        <strain evidence="10">CBS 116435</strain>
    </source>
</reference>
<feature type="compositionally biased region" description="Polar residues" evidence="8">
    <location>
        <begin position="117"/>
        <end position="142"/>
    </location>
</feature>
<dbReference type="PANTHER" id="PTHR16515">
    <property type="entry name" value="PR DOMAIN ZINC FINGER PROTEIN"/>
    <property type="match status" value="1"/>
</dbReference>
<keyword evidence="11" id="KW-1185">Reference proteome</keyword>
<feature type="compositionally biased region" description="Low complexity" evidence="8">
    <location>
        <begin position="71"/>
        <end position="80"/>
    </location>
</feature>
<keyword evidence="3" id="KW-0677">Repeat</keyword>
<evidence type="ECO:0000256" key="7">
    <source>
        <dbReference type="PROSITE-ProRule" id="PRU00042"/>
    </source>
</evidence>
<dbReference type="OrthoDB" id="6077919at2759"/>
<evidence type="ECO:0000313" key="10">
    <source>
        <dbReference type="EMBL" id="KAF2722224.1"/>
    </source>
</evidence>
<evidence type="ECO:0000256" key="3">
    <source>
        <dbReference type="ARBA" id="ARBA00022737"/>
    </source>
</evidence>
<dbReference type="GO" id="GO:0005634">
    <property type="term" value="C:nucleus"/>
    <property type="evidence" value="ECO:0007669"/>
    <property type="project" value="UniProtKB-SubCell"/>
</dbReference>
<dbReference type="PANTHER" id="PTHR16515:SF49">
    <property type="entry name" value="GASTRULA ZINC FINGER PROTEIN XLCGF49.1-LIKE-RELATED"/>
    <property type="match status" value="1"/>
</dbReference>
<dbReference type="Pfam" id="PF00096">
    <property type="entry name" value="zf-C2H2"/>
    <property type="match status" value="2"/>
</dbReference>
<evidence type="ECO:0000256" key="4">
    <source>
        <dbReference type="ARBA" id="ARBA00022771"/>
    </source>
</evidence>
<feature type="region of interest" description="Disordered" evidence="8">
    <location>
        <begin position="1"/>
        <end position="158"/>
    </location>
</feature>
<feature type="domain" description="C2H2-type" evidence="9">
    <location>
        <begin position="415"/>
        <end position="445"/>
    </location>
</feature>
<feature type="region of interest" description="Disordered" evidence="8">
    <location>
        <begin position="229"/>
        <end position="362"/>
    </location>
</feature>
<evidence type="ECO:0000256" key="1">
    <source>
        <dbReference type="ARBA" id="ARBA00004123"/>
    </source>
</evidence>
<feature type="domain" description="C2H2-type" evidence="9">
    <location>
        <begin position="387"/>
        <end position="414"/>
    </location>
</feature>
<dbReference type="GO" id="GO:0008270">
    <property type="term" value="F:zinc ion binding"/>
    <property type="evidence" value="ECO:0007669"/>
    <property type="project" value="UniProtKB-KW"/>
</dbReference>
<comment type="subcellular location">
    <subcellularLocation>
        <location evidence="1">Nucleus</location>
    </subcellularLocation>
</comment>
<feature type="compositionally biased region" description="Polar residues" evidence="8">
    <location>
        <begin position="336"/>
        <end position="345"/>
    </location>
</feature>
<dbReference type="PROSITE" id="PS00028">
    <property type="entry name" value="ZINC_FINGER_C2H2_1"/>
    <property type="match status" value="2"/>
</dbReference>
<gene>
    <name evidence="10" type="ORF">K431DRAFT_302827</name>
</gene>
<dbReference type="AlphaFoldDB" id="A0A9P4QCD1"/>
<dbReference type="InterPro" id="IPR036236">
    <property type="entry name" value="Znf_C2H2_sf"/>
</dbReference>
<evidence type="ECO:0000259" key="9">
    <source>
        <dbReference type="PROSITE" id="PS50157"/>
    </source>
</evidence>
<dbReference type="Gene3D" id="3.30.160.60">
    <property type="entry name" value="Classic Zinc Finger"/>
    <property type="match status" value="2"/>
</dbReference>
<proteinExistence type="predicted"/>
<accession>A0A9P4QCD1</accession>
<name>A0A9P4QCD1_9PEZI</name>
<dbReference type="EMBL" id="MU003784">
    <property type="protein sequence ID" value="KAF2722224.1"/>
    <property type="molecule type" value="Genomic_DNA"/>
</dbReference>
<organism evidence="10 11">
    <name type="scientific">Polychaeton citri CBS 116435</name>
    <dbReference type="NCBI Taxonomy" id="1314669"/>
    <lineage>
        <taxon>Eukaryota</taxon>
        <taxon>Fungi</taxon>
        <taxon>Dikarya</taxon>
        <taxon>Ascomycota</taxon>
        <taxon>Pezizomycotina</taxon>
        <taxon>Dothideomycetes</taxon>
        <taxon>Dothideomycetidae</taxon>
        <taxon>Capnodiales</taxon>
        <taxon>Capnodiaceae</taxon>
        <taxon>Polychaeton</taxon>
    </lineage>
</organism>
<sequence length="458" mass="50270">MPFAPRDNFAGYHPDPPSYYARDSRSWNTTQPREGGVYANSSTHSQFHPQRYFSRPGASAVEPQIHHDSRPTQQSSSSPNSRERSPRVALPSISSLLNLADDERPAQFNPQSRRDLSLSTPQQRFATQPATSHPSVSTNQSLHAWKPPRDSPIPGQHPAMPALTAPLIKQEHSPEAHRYTLDASPSQHPRAFPPTPLFRADRTAENVQSPSALSNSSFSSQHYFLNTVNNPEPRAQRTDQSRAFPHQSHKRTHSGRSASPPLLKSSPVQSTSWTRSPGATSTSSQCSPRTIPHHHFPTPTTSAPQHATQSGLAQQRPLPANFPPAPSTPATASSAQHPQQQQYSPSAIIKPEPSPTADLQTSANPWEHHHYISPSSQQPYQPTQDRYICQTCKKAFSRPSSLKIHSHSHTGEKPFKCPYSGCGKAFSVRSNMKRHERGCHSGSAAAAGAMIGIPSLLQ</sequence>
<keyword evidence="6" id="KW-0539">Nucleus</keyword>
<comment type="caution">
    <text evidence="10">The sequence shown here is derived from an EMBL/GenBank/DDBJ whole genome shotgun (WGS) entry which is preliminary data.</text>
</comment>
<feature type="compositionally biased region" description="Polar residues" evidence="8">
    <location>
        <begin position="39"/>
        <end position="48"/>
    </location>
</feature>
<keyword evidence="4 7" id="KW-0863">Zinc-finger</keyword>
<dbReference type="Proteomes" id="UP000799441">
    <property type="component" value="Unassembled WGS sequence"/>
</dbReference>
<feature type="compositionally biased region" description="Polar residues" evidence="8">
    <location>
        <begin position="302"/>
        <end position="313"/>
    </location>
</feature>
<dbReference type="GO" id="GO:0010468">
    <property type="term" value="P:regulation of gene expression"/>
    <property type="evidence" value="ECO:0007669"/>
    <property type="project" value="TreeGrafter"/>
</dbReference>
<evidence type="ECO:0000313" key="11">
    <source>
        <dbReference type="Proteomes" id="UP000799441"/>
    </source>
</evidence>
<dbReference type="PROSITE" id="PS50157">
    <property type="entry name" value="ZINC_FINGER_C2H2_2"/>
    <property type="match status" value="2"/>
</dbReference>
<dbReference type="FunFam" id="3.30.160.60:FF:000176">
    <property type="entry name" value="zinc finger protein 70"/>
    <property type="match status" value="1"/>
</dbReference>
<evidence type="ECO:0000256" key="6">
    <source>
        <dbReference type="ARBA" id="ARBA00023242"/>
    </source>
</evidence>
<feature type="compositionally biased region" description="Polar residues" evidence="8">
    <location>
        <begin position="266"/>
        <end position="288"/>
    </location>
</feature>
<protein>
    <recommendedName>
        <fullName evidence="9">C2H2-type domain-containing protein</fullName>
    </recommendedName>
</protein>
<dbReference type="InterPro" id="IPR013087">
    <property type="entry name" value="Znf_C2H2_type"/>
</dbReference>